<keyword evidence="12" id="KW-1185">Reference proteome</keyword>
<comment type="caution">
    <text evidence="11">The sequence shown here is derived from an EMBL/GenBank/DDBJ whole genome shotgun (WGS) entry which is preliminary data.</text>
</comment>
<evidence type="ECO:0000313" key="12">
    <source>
        <dbReference type="Proteomes" id="UP000431264"/>
    </source>
</evidence>
<keyword evidence="11" id="KW-0378">Hydrolase</keyword>
<dbReference type="GO" id="GO:0005886">
    <property type="term" value="C:plasma membrane"/>
    <property type="evidence" value="ECO:0007669"/>
    <property type="project" value="UniProtKB-SubCell"/>
</dbReference>
<accession>A0A6I4IKN6</accession>
<evidence type="ECO:0000259" key="10">
    <source>
        <dbReference type="Pfam" id="PF00884"/>
    </source>
</evidence>
<dbReference type="InterPro" id="IPR050448">
    <property type="entry name" value="OpgB/LTA_synthase_biosynth"/>
</dbReference>
<evidence type="ECO:0000313" key="11">
    <source>
        <dbReference type="EMBL" id="MVO08572.1"/>
    </source>
</evidence>
<feature type="binding site" evidence="7">
    <location>
        <position position="462"/>
    </location>
    <ligand>
        <name>substrate</name>
    </ligand>
</feature>
<sequence length="653" mass="76153">MFTFSLRNSRYQLLKAFIIWFLLFSLLLRIIFFIWHFNDVSKTFNNLMLTFGLGFVFDVGVISMITLPLVIYIAIFPNKWIGKLLDKILIFFFTSLTLFILVFTFLAEITFWEEFKNRFNFIAVDYLIYTFEVIANIQESYNLTLLIAIVVIITLAILYIFIKKKVFTKTFKYSTDLKTRALVLSTFIFIIYIYIKFIPNNLAEATGNRYNDEISKAGIYSFFAAFRNNQMKYEKFYTSIDNKKAFEIIRKKLSEPNSKFDTLQSPIHRFIAKNDTISPQKKNVVFILVESLSASFLKKHGNQEKITPFLDSLTQNAVYFDNLYATGTRTVRGMEAVTLCIPPTPGQSIVKRPENHNLFTIASVFKSKGYQNNFFYGGDGYFDNMNSFFGGNGFYIYDRGRGSILNDDIKTTRHNINDNEVTFENAWGICDEDIYNKMLTVADQQYAEQKMFFNFIMTTSNHRPYTYPENKIDIPSGTGRSGAVKYTDYALHQFFKKAKEKTWYKETVFVIIADHCASSAGKNEIDIINYHIPAFIINASEIENQIISKQCSQIDLFPTLFGVLNWDYESNFYGKNVLEKSFEERVLLGTYRKLTLMKGNKAFILSDQKRQTFNIWDQNTNNLKEIPIDNTFKEEAISWYQTADYLFTHKLLK</sequence>
<keyword evidence="3 9" id="KW-0812">Transmembrane</keyword>
<dbReference type="InterPro" id="IPR012160">
    <property type="entry name" value="LtaS-like"/>
</dbReference>
<feature type="transmembrane region" description="Helical" evidence="9">
    <location>
        <begin position="181"/>
        <end position="199"/>
    </location>
</feature>
<evidence type="ECO:0000256" key="8">
    <source>
        <dbReference type="PIRSR" id="PIRSR005091-3"/>
    </source>
</evidence>
<dbReference type="GO" id="GO:0016787">
    <property type="term" value="F:hydrolase activity"/>
    <property type="evidence" value="ECO:0007669"/>
    <property type="project" value="UniProtKB-KW"/>
</dbReference>
<dbReference type="EMBL" id="WQLW01000003">
    <property type="protein sequence ID" value="MVO08572.1"/>
    <property type="molecule type" value="Genomic_DNA"/>
</dbReference>
<name>A0A6I4IKN6_9FLAO</name>
<evidence type="ECO:0000256" key="5">
    <source>
        <dbReference type="ARBA" id="ARBA00023136"/>
    </source>
</evidence>
<dbReference type="RefSeq" id="WP_140996970.1">
    <property type="nucleotide sequence ID" value="NZ_VDCZ01000003.1"/>
</dbReference>
<keyword evidence="7" id="KW-0464">Manganese</keyword>
<dbReference type="PANTHER" id="PTHR47371">
    <property type="entry name" value="LIPOTEICHOIC ACID SYNTHASE"/>
    <property type="match status" value="1"/>
</dbReference>
<evidence type="ECO:0000256" key="7">
    <source>
        <dbReference type="PIRSR" id="PIRSR005091-2"/>
    </source>
</evidence>
<dbReference type="PANTHER" id="PTHR47371:SF3">
    <property type="entry name" value="PHOSPHOGLYCEROL TRANSFERASE I"/>
    <property type="match status" value="1"/>
</dbReference>
<organism evidence="11 12">
    <name type="scientific">Flavobacterium profundi</name>
    <dbReference type="NCBI Taxonomy" id="1774945"/>
    <lineage>
        <taxon>Bacteria</taxon>
        <taxon>Pseudomonadati</taxon>
        <taxon>Bacteroidota</taxon>
        <taxon>Flavobacteriia</taxon>
        <taxon>Flavobacteriales</taxon>
        <taxon>Flavobacteriaceae</taxon>
        <taxon>Flavobacterium</taxon>
    </lineage>
</organism>
<dbReference type="Gene3D" id="3.30.1120.80">
    <property type="match status" value="1"/>
</dbReference>
<dbReference type="OrthoDB" id="9777768at2"/>
<proteinExistence type="predicted"/>
<feature type="binding site" evidence="8">
    <location>
        <position position="515"/>
    </location>
    <ligand>
        <name>Mn(2+)</name>
        <dbReference type="ChEBI" id="CHEBI:29035"/>
    </ligand>
</feature>
<dbReference type="Proteomes" id="UP000431264">
    <property type="component" value="Unassembled WGS sequence"/>
</dbReference>
<evidence type="ECO:0000256" key="6">
    <source>
        <dbReference type="PIRSR" id="PIRSR005091-1"/>
    </source>
</evidence>
<keyword evidence="7" id="KW-0479">Metal-binding</keyword>
<dbReference type="GO" id="GO:0016740">
    <property type="term" value="F:transferase activity"/>
    <property type="evidence" value="ECO:0007669"/>
    <property type="project" value="UniProtKB-KW"/>
</dbReference>
<dbReference type="SUPFAM" id="SSF53649">
    <property type="entry name" value="Alkaline phosphatase-like"/>
    <property type="match status" value="1"/>
</dbReference>
<dbReference type="Gene3D" id="3.40.720.10">
    <property type="entry name" value="Alkaline Phosphatase, subunit A"/>
    <property type="match status" value="1"/>
</dbReference>
<keyword evidence="5 9" id="KW-0472">Membrane</keyword>
<feature type="transmembrane region" description="Helical" evidence="9">
    <location>
        <begin position="47"/>
        <end position="76"/>
    </location>
</feature>
<dbReference type="CDD" id="cd16015">
    <property type="entry name" value="LTA_synthase"/>
    <property type="match status" value="1"/>
</dbReference>
<feature type="transmembrane region" description="Helical" evidence="9">
    <location>
        <begin position="143"/>
        <end position="161"/>
    </location>
</feature>
<keyword evidence="4 9" id="KW-1133">Transmembrane helix</keyword>
<reference evidence="12" key="1">
    <citation type="submission" date="2019-05" db="EMBL/GenBank/DDBJ databases">
        <title>Flavobacterium profundi sp. nov., isolated from a deep-sea seamount.</title>
        <authorList>
            <person name="Zhang D.-C."/>
        </authorList>
    </citation>
    <scope>NUCLEOTIDE SEQUENCE [LARGE SCALE GENOMIC DNA]</scope>
    <source>
        <strain evidence="12">TP390</strain>
    </source>
</reference>
<gene>
    <name evidence="11" type="ORF">GOQ30_05275</name>
</gene>
<evidence type="ECO:0000256" key="9">
    <source>
        <dbReference type="SAM" id="Phobius"/>
    </source>
</evidence>
<evidence type="ECO:0000256" key="1">
    <source>
        <dbReference type="ARBA" id="ARBA00004651"/>
    </source>
</evidence>
<feature type="active site" evidence="6">
    <location>
        <position position="330"/>
    </location>
</feature>
<feature type="transmembrane region" description="Helical" evidence="9">
    <location>
        <begin position="12"/>
        <end position="35"/>
    </location>
</feature>
<evidence type="ECO:0000256" key="4">
    <source>
        <dbReference type="ARBA" id="ARBA00022989"/>
    </source>
</evidence>
<keyword evidence="11" id="KW-0808">Transferase</keyword>
<evidence type="ECO:0000256" key="2">
    <source>
        <dbReference type="ARBA" id="ARBA00022475"/>
    </source>
</evidence>
<feature type="binding site" evidence="8">
    <location>
        <position position="514"/>
    </location>
    <ligand>
        <name>Mn(2+)</name>
        <dbReference type="ChEBI" id="CHEBI:29035"/>
    </ligand>
</feature>
<dbReference type="InterPro" id="IPR017850">
    <property type="entry name" value="Alkaline_phosphatase_core_sf"/>
</dbReference>
<protein>
    <submittedName>
        <fullName evidence="11">Sulfatase-like hydrolase/transferase</fullName>
    </submittedName>
</protein>
<feature type="transmembrane region" description="Helical" evidence="9">
    <location>
        <begin position="88"/>
        <end position="107"/>
    </location>
</feature>
<keyword evidence="2" id="KW-1003">Cell membrane</keyword>
<comment type="subcellular location">
    <subcellularLocation>
        <location evidence="1">Cell membrane</location>
        <topology evidence="1">Multi-pass membrane protein</topology>
    </subcellularLocation>
</comment>
<dbReference type="InterPro" id="IPR000917">
    <property type="entry name" value="Sulfatase_N"/>
</dbReference>
<feature type="binding site" evidence="8">
    <location>
        <position position="290"/>
    </location>
    <ligand>
        <name>Mn(2+)</name>
        <dbReference type="ChEBI" id="CHEBI:29035"/>
    </ligand>
</feature>
<feature type="binding site" evidence="8">
    <location>
        <position position="330"/>
    </location>
    <ligand>
        <name>Mn(2+)</name>
        <dbReference type="ChEBI" id="CHEBI:29035"/>
    </ligand>
</feature>
<dbReference type="PIRSF" id="PIRSF005091">
    <property type="entry name" value="Mmb_sulf_HI1246"/>
    <property type="match status" value="1"/>
</dbReference>
<dbReference type="AlphaFoldDB" id="A0A6I4IKN6"/>
<feature type="domain" description="Sulfatase N-terminal" evidence="10">
    <location>
        <begin position="282"/>
        <end position="564"/>
    </location>
</feature>
<dbReference type="Pfam" id="PF00884">
    <property type="entry name" value="Sulfatase"/>
    <property type="match status" value="1"/>
</dbReference>
<dbReference type="GO" id="GO:0046872">
    <property type="term" value="F:metal ion binding"/>
    <property type="evidence" value="ECO:0007669"/>
    <property type="project" value="UniProtKB-KW"/>
</dbReference>
<evidence type="ECO:0000256" key="3">
    <source>
        <dbReference type="ARBA" id="ARBA00022692"/>
    </source>
</evidence>